<dbReference type="GO" id="GO:0016787">
    <property type="term" value="F:hydrolase activity"/>
    <property type="evidence" value="ECO:0007669"/>
    <property type="project" value="UniProtKB-KW"/>
</dbReference>
<evidence type="ECO:0000313" key="3">
    <source>
        <dbReference type="EMBL" id="NMM43514.1"/>
    </source>
</evidence>
<comment type="caution">
    <text evidence="3">The sequence shown here is derived from an EMBL/GenBank/DDBJ whole genome shotgun (WGS) entry which is preliminary data.</text>
</comment>
<feature type="domain" description="AB hydrolase-1" evidence="2">
    <location>
        <begin position="44"/>
        <end position="263"/>
    </location>
</feature>
<evidence type="ECO:0000259" key="2">
    <source>
        <dbReference type="Pfam" id="PF00561"/>
    </source>
</evidence>
<dbReference type="PANTHER" id="PTHR43798">
    <property type="entry name" value="MONOACYLGLYCEROL LIPASE"/>
    <property type="match status" value="1"/>
</dbReference>
<dbReference type="PROSITE" id="PS51257">
    <property type="entry name" value="PROKAR_LIPOPROTEIN"/>
    <property type="match status" value="1"/>
</dbReference>
<keyword evidence="4" id="KW-1185">Reference proteome</keyword>
<reference evidence="3 4" key="1">
    <citation type="submission" date="2020-04" db="EMBL/GenBank/DDBJ databases">
        <title>Rhodospirillaceae bacterium KN72 isolated from deep sea.</title>
        <authorList>
            <person name="Zhang D.-C."/>
        </authorList>
    </citation>
    <scope>NUCLEOTIDE SEQUENCE [LARGE SCALE GENOMIC DNA]</scope>
    <source>
        <strain evidence="3 4">KN72</strain>
    </source>
</reference>
<dbReference type="Gene3D" id="3.40.50.1820">
    <property type="entry name" value="alpha/beta hydrolase"/>
    <property type="match status" value="1"/>
</dbReference>
<feature type="chain" id="PRO_5031570305" evidence="1">
    <location>
        <begin position="24"/>
        <end position="285"/>
    </location>
</feature>
<dbReference type="InterPro" id="IPR029058">
    <property type="entry name" value="AB_hydrolase_fold"/>
</dbReference>
<dbReference type="SUPFAM" id="SSF53474">
    <property type="entry name" value="alpha/beta-Hydrolases"/>
    <property type="match status" value="1"/>
</dbReference>
<dbReference type="AlphaFoldDB" id="A0A7Y0DXN9"/>
<dbReference type="Proteomes" id="UP000539372">
    <property type="component" value="Unassembled WGS sequence"/>
</dbReference>
<feature type="signal peptide" evidence="1">
    <location>
        <begin position="1"/>
        <end position="23"/>
    </location>
</feature>
<evidence type="ECO:0000313" key="4">
    <source>
        <dbReference type="Proteomes" id="UP000539372"/>
    </source>
</evidence>
<evidence type="ECO:0000256" key="1">
    <source>
        <dbReference type="SAM" id="SignalP"/>
    </source>
</evidence>
<dbReference type="Pfam" id="PF00561">
    <property type="entry name" value="Abhydrolase_1"/>
    <property type="match status" value="1"/>
</dbReference>
<dbReference type="RefSeq" id="WP_169623786.1">
    <property type="nucleotide sequence ID" value="NZ_JABBNT010000001.1"/>
</dbReference>
<accession>A0A7Y0DXN9</accession>
<keyword evidence="3" id="KW-0378">Hydrolase</keyword>
<dbReference type="EMBL" id="JABBNT010000001">
    <property type="protein sequence ID" value="NMM43514.1"/>
    <property type="molecule type" value="Genomic_DNA"/>
</dbReference>
<dbReference type="InterPro" id="IPR050266">
    <property type="entry name" value="AB_hydrolase_sf"/>
</dbReference>
<organism evidence="3 4">
    <name type="scientific">Pacificispira spongiicola</name>
    <dbReference type="NCBI Taxonomy" id="2729598"/>
    <lineage>
        <taxon>Bacteria</taxon>
        <taxon>Pseudomonadati</taxon>
        <taxon>Pseudomonadota</taxon>
        <taxon>Alphaproteobacteria</taxon>
        <taxon>Rhodospirillales</taxon>
        <taxon>Rhodospirillaceae</taxon>
        <taxon>Pacificispira</taxon>
    </lineage>
</organism>
<dbReference type="InterPro" id="IPR000073">
    <property type="entry name" value="AB_hydrolase_1"/>
</dbReference>
<name>A0A7Y0DXN9_9PROT</name>
<sequence>MTIFRTAMAGIISLCAVVLSGCAGNMTPTASIDYELFGSGAEKVVVLHDWLGDRSNYDPIKPYLDGETFQFAFADLRGYGGSLKKTGAFTATEAAMDAISVADALGWDRFHIIGHSMTGMVVQKVAVLAGERVKSVVATTPVYASGMQVDEGTFGFFTAAAKKPEEMGQAIQALTGGKLSEEWTSFKVDRAMTWSTEEARLAYLDMFAYEDFSGEVDGIGTPFLVLIGANDIEAFHPPAIQATFGKWYPDLTVVQVTDAGHYPMQEVPVLYATEVQKFLKAHLGD</sequence>
<protein>
    <submittedName>
        <fullName evidence="3">Alpha/beta hydrolase</fullName>
    </submittedName>
</protein>
<keyword evidence="1" id="KW-0732">Signal</keyword>
<proteinExistence type="predicted"/>
<gene>
    <name evidence="3" type="ORF">HH303_03425</name>
</gene>